<keyword evidence="1" id="KW-1133">Transmembrane helix</keyword>
<dbReference type="STRING" id="1713.GCA_000718325_02737"/>
<organism evidence="3 4">
    <name type="scientific">Oerskovia turbata</name>
    <dbReference type="NCBI Taxonomy" id="1713"/>
    <lineage>
        <taxon>Bacteria</taxon>
        <taxon>Bacillati</taxon>
        <taxon>Actinomycetota</taxon>
        <taxon>Actinomycetes</taxon>
        <taxon>Micrococcales</taxon>
        <taxon>Cellulomonadaceae</taxon>
        <taxon>Oerskovia</taxon>
    </lineage>
</organism>
<evidence type="ECO:0000313" key="4">
    <source>
        <dbReference type="Proteomes" id="UP000289805"/>
    </source>
</evidence>
<sequence>MGVLSKALAGGAAILIGAGIRALLRDAQETKRRKSSPLQFDDGLAAQDFAHLASEVASRTPRVTKADVTGMTVGLVVRSNSGLTTWSAEIDFNDYGRLTGAYWLTSENDQSPIPTFFADALQDEIYQRVASRRA</sequence>
<evidence type="ECO:0000256" key="1">
    <source>
        <dbReference type="SAM" id="Phobius"/>
    </source>
</evidence>
<dbReference type="RefSeq" id="WP_030152225.1">
    <property type="nucleotide sequence ID" value="NZ_JOFV01000013.1"/>
</dbReference>
<dbReference type="Proteomes" id="UP000290517">
    <property type="component" value="Unassembled WGS sequence"/>
</dbReference>
<accession>A0A4Q1KUB5</accession>
<proteinExistence type="predicted"/>
<name>A0A4Q1KUB5_9CELL</name>
<gene>
    <name evidence="2" type="ORF">EQW73_13950</name>
    <name evidence="3" type="ORF">EQW78_10950</name>
</gene>
<dbReference type="EMBL" id="SDJR01000009">
    <property type="protein sequence ID" value="RXR23727.1"/>
    <property type="molecule type" value="Genomic_DNA"/>
</dbReference>
<dbReference type="OrthoDB" id="3035272at2"/>
<dbReference type="EMBL" id="SDJQ01000013">
    <property type="protein sequence ID" value="RXR33803.1"/>
    <property type="molecule type" value="Genomic_DNA"/>
</dbReference>
<comment type="caution">
    <text evidence="3">The sequence shown here is derived from an EMBL/GenBank/DDBJ whole genome shotgun (WGS) entry which is preliminary data.</text>
</comment>
<protein>
    <submittedName>
        <fullName evidence="3">Uncharacterized protein</fullName>
    </submittedName>
</protein>
<evidence type="ECO:0000313" key="5">
    <source>
        <dbReference type="Proteomes" id="UP000290517"/>
    </source>
</evidence>
<dbReference type="AlphaFoldDB" id="A0A4Q1KUB5"/>
<keyword evidence="1" id="KW-0472">Membrane</keyword>
<keyword evidence="5" id="KW-1185">Reference proteome</keyword>
<dbReference type="Proteomes" id="UP000289805">
    <property type="component" value="Unassembled WGS sequence"/>
</dbReference>
<feature type="transmembrane region" description="Helical" evidence="1">
    <location>
        <begin position="6"/>
        <end position="24"/>
    </location>
</feature>
<evidence type="ECO:0000313" key="3">
    <source>
        <dbReference type="EMBL" id="RXR33803.1"/>
    </source>
</evidence>
<evidence type="ECO:0000313" key="2">
    <source>
        <dbReference type="EMBL" id="RXR23727.1"/>
    </source>
</evidence>
<reference evidence="4 5" key="1">
    <citation type="submission" date="2019-01" db="EMBL/GenBank/DDBJ databases">
        <title>Oerskovia turbata Genome sequencing and assembly.</title>
        <authorList>
            <person name="Dou T."/>
        </authorList>
    </citation>
    <scope>NUCLEOTIDE SEQUENCE [LARGE SCALE GENOMIC DNA]</scope>
    <source>
        <strain evidence="3 4">JCM12123</strain>
        <strain evidence="2 5">JCM3160</strain>
    </source>
</reference>
<keyword evidence="1" id="KW-0812">Transmembrane</keyword>